<dbReference type="Gene3D" id="3.30.300.30">
    <property type="match status" value="2"/>
</dbReference>
<dbReference type="Gene3D" id="3.40.50.12780">
    <property type="entry name" value="N-terminal domain of ligase-like"/>
    <property type="match status" value="1"/>
</dbReference>
<dbReference type="InterPro" id="IPR020845">
    <property type="entry name" value="AMP-binding_CS"/>
</dbReference>
<dbReference type="Gene3D" id="3.40.50.1820">
    <property type="entry name" value="alpha/beta hydrolase"/>
    <property type="match status" value="1"/>
</dbReference>
<gene>
    <name evidence="2" type="ORF">ACFOUP_10900</name>
</gene>
<dbReference type="InterPro" id="IPR029058">
    <property type="entry name" value="AB_hydrolase_fold"/>
</dbReference>
<dbReference type="SUPFAM" id="SSF52777">
    <property type="entry name" value="CoA-dependent acyltransferases"/>
    <property type="match status" value="2"/>
</dbReference>
<dbReference type="PANTHER" id="PTHR45527">
    <property type="entry name" value="NONRIBOSOMAL PEPTIDE SYNTHETASE"/>
    <property type="match status" value="1"/>
</dbReference>
<dbReference type="InterPro" id="IPR045851">
    <property type="entry name" value="AMP-bd_C_sf"/>
</dbReference>
<dbReference type="Gene3D" id="3.30.559.30">
    <property type="entry name" value="Nonribosomal peptide synthetase, condensation domain"/>
    <property type="match status" value="1"/>
</dbReference>
<evidence type="ECO:0000313" key="3">
    <source>
        <dbReference type="Proteomes" id="UP001595766"/>
    </source>
</evidence>
<dbReference type="CDD" id="cd02440">
    <property type="entry name" value="AdoMet_MTases"/>
    <property type="match status" value="1"/>
</dbReference>
<dbReference type="NCBIfam" id="TIGR01733">
    <property type="entry name" value="AA-adenyl-dom"/>
    <property type="match status" value="1"/>
</dbReference>
<dbReference type="InterPro" id="IPR013216">
    <property type="entry name" value="Methyltransf_11"/>
</dbReference>
<proteinExistence type="predicted"/>
<reference evidence="3" key="1">
    <citation type="journal article" date="2019" name="Int. J. Syst. Evol. Microbiol.">
        <title>The Global Catalogue of Microorganisms (GCM) 10K type strain sequencing project: providing services to taxonomists for standard genome sequencing and annotation.</title>
        <authorList>
            <consortium name="The Broad Institute Genomics Platform"/>
            <consortium name="The Broad Institute Genome Sequencing Center for Infectious Disease"/>
            <person name="Wu L."/>
            <person name="Ma J."/>
        </authorList>
    </citation>
    <scope>NUCLEOTIDE SEQUENCE [LARGE SCALE GENOMIC DNA]</scope>
    <source>
        <strain evidence="3">CECT 8551</strain>
    </source>
</reference>
<dbReference type="PANTHER" id="PTHR45527:SF1">
    <property type="entry name" value="FATTY ACID SYNTHASE"/>
    <property type="match status" value="1"/>
</dbReference>
<dbReference type="Pfam" id="PF00975">
    <property type="entry name" value="Thioesterase"/>
    <property type="match status" value="1"/>
</dbReference>
<keyword evidence="3" id="KW-1185">Reference proteome</keyword>
<comment type="caution">
    <text evidence="2">The sequence shown here is derived from an EMBL/GenBank/DDBJ whole genome shotgun (WGS) entry which is preliminary data.</text>
</comment>
<sequence length="1731" mass="196635">MDTIKELTTNNKVCLTSESQQEIWLSCVIGGEDANRAFNESLTLELRGFLDLLSLKKSISDTIQRHEILRAVFSDDGHTYEIKNHIEPFEYLDLQAFEELKRDKILKELINEEMMRNFDLVNGPLYQITLIQTSHDELYVVFTAHHIVCDGWSSGVFLRDVSRLYNAYFQGVNLQMPSPPSYSIYSKEESDYLHSAEFARNLDFWKKEIGSDPISLSLPTDFERSENRTYNGRRIDTIIEPVLAAKLKVYAKSKGVSFFNLMLSCFELLMAKVSNQRQFLIGLPSAGQVTTEQYDLMGHCVNLLPLPVQVDLKLSFADYLKERRRKLNEALDYQRITFGTLLKQMRIARKPNEIPVVPIVFNVDLGMDDQIHFYGLDYSIRTNPRNFENFELFLNLFETKEKLALEWSYNPDLYTADTVLNWSEGLIGLLNQVLDMDTCSIHQLIMQDKDRVTLPSSMEASQVEDFVPVVQMVENAVDRFSSKVAVIFKDKPLTYYQLNSISNRLARQLKSIGVQKGDRIGVVMERSEKMIIAIFAILKAGAAYLPIDTDYPISRIDFTLNDAEAKFALIDKRNQEKFKDLTQTIIYDDAAAQSLGFGDGNVEVELTQNDPAYIIYTSGSTGNPKGVILDHGNLHSFLMNVSETPGIVSEDVFLAVTSNSFDISILELFLPYVHGAQTFLLDNYERRDPEVMLDIIHRHQITVMFATPSHWKMMLGKGWEKNFSSLKAISGGEPLEIHVADRLLDRVGSLWNIYGPTETTVFSTIKKITTKGEAISIGKPIKGTNIYIVDDFGNIVPEGEVGELYISGQGVGQGYINRDDLNAQKFSSDPFKQNANLRLFKTGDLGKYDASGELYCLGRKDQQVKFRGYRIELDEISNKIVSIPEIKDALVDMKSIGDEQHLVAYVIPKQIHNESELDSWKQKWDSVYDEGQRKIDDQDGKVGDLDYVIAQVLGSDVNLEKEAEEWKRQSIQRLRSLGAKKVIEVGSGAGQIALELAPTVDSYIATDYAVTAIDNLKKKIESREDLKGRLYAEVSPAHNFTFASEASVDLVIIHSVAQYFPSFTYLTDTIKNSLKTLEEGGCLFIGDMQSASTLEMYHAFDQLRNSKPSMSMDSFKEVVSRRVMVEDELTADPSFFYHLKDIFPEISAVDIQLREGTLLNETTKYHYDIWIYKGGGKQNQSVELTLDWTSFPQESDTLGRFLKERKGKTILVRNLPNERTLQDFNFYKFLKQSGNNSLVGDFKGITFEPVSEHLTLEGYWSVAKENGFRAHIRFQNDGTDNLLEICLIPESSTFEKVLPPVPAAISYGNYSVREPFKNQMVIDFQQVRKSLAESLPSFMIPSHFILMDSFPLSQNGKVIKQKLPLPEASSSEETLVHEEDMSTLEQGIADIWKEALAISKVKLNDNFFELGGHSLLAVKVMSKIDEKLGVKISISTLFHYPTIASLASKIAESSPADAWSCIVPIKTTGQRRPLYIVHGAGLNVLFFYNLKNYLHPDQPIYGIQAKGLNGTDEPLDSIESMADYYVQELLKFHPHGDIEIAGYSFGGVVAFEMARVLKDVHGIDIPRVIMIEAYADQSSEFPNAFSKLRAKATIFLKKRCFNFKLLLKNPNLYKEHKLHYYILNIEKLYNSFIDNRGESEIDPLIMRFKYIEKTLLQALRNHKITPMDINVTLLKSKDQYHWLPDFETFGWGEFASQVKVAMIQGDHQKVFESDNIDVMAKSLELAITDKR</sequence>
<dbReference type="Gene3D" id="3.30.559.10">
    <property type="entry name" value="Chloramphenicol acetyltransferase-like domain"/>
    <property type="match status" value="1"/>
</dbReference>
<dbReference type="SUPFAM" id="SSF56801">
    <property type="entry name" value="Acetyl-CoA synthetase-like"/>
    <property type="match status" value="1"/>
</dbReference>
<dbReference type="InterPro" id="IPR010071">
    <property type="entry name" value="AA_adenyl_dom"/>
</dbReference>
<dbReference type="InterPro" id="IPR042099">
    <property type="entry name" value="ANL_N_sf"/>
</dbReference>
<dbReference type="InterPro" id="IPR036736">
    <property type="entry name" value="ACP-like_sf"/>
</dbReference>
<dbReference type="Gene3D" id="1.10.1200.10">
    <property type="entry name" value="ACP-like"/>
    <property type="match status" value="1"/>
</dbReference>
<dbReference type="InterPro" id="IPR029063">
    <property type="entry name" value="SAM-dependent_MTases_sf"/>
</dbReference>
<dbReference type="SUPFAM" id="SSF47336">
    <property type="entry name" value="ACP-like"/>
    <property type="match status" value="1"/>
</dbReference>
<dbReference type="InterPro" id="IPR000873">
    <property type="entry name" value="AMP-dep_synth/lig_dom"/>
</dbReference>
<dbReference type="PROSITE" id="PS50075">
    <property type="entry name" value="CARRIER"/>
    <property type="match status" value="1"/>
</dbReference>
<dbReference type="Pfam" id="PF00550">
    <property type="entry name" value="PP-binding"/>
    <property type="match status" value="1"/>
</dbReference>
<dbReference type="Pfam" id="PF00668">
    <property type="entry name" value="Condensation"/>
    <property type="match status" value="1"/>
</dbReference>
<dbReference type="Pfam" id="PF00501">
    <property type="entry name" value="AMP-binding"/>
    <property type="match status" value="1"/>
</dbReference>
<dbReference type="SUPFAM" id="SSF53335">
    <property type="entry name" value="S-adenosyl-L-methionine-dependent methyltransferases"/>
    <property type="match status" value="1"/>
</dbReference>
<dbReference type="SUPFAM" id="SSF53474">
    <property type="entry name" value="alpha/beta-Hydrolases"/>
    <property type="match status" value="1"/>
</dbReference>
<dbReference type="InterPro" id="IPR001242">
    <property type="entry name" value="Condensation_dom"/>
</dbReference>
<accession>A0ABV8EP34</accession>
<dbReference type="RefSeq" id="WP_241297467.1">
    <property type="nucleotide sequence ID" value="NZ_JAKZGR010000021.1"/>
</dbReference>
<dbReference type="InterPro" id="IPR009081">
    <property type="entry name" value="PP-bd_ACP"/>
</dbReference>
<feature type="domain" description="Carrier" evidence="1">
    <location>
        <begin position="1379"/>
        <end position="1454"/>
    </location>
</feature>
<dbReference type="EMBL" id="JBHSAV010000051">
    <property type="protein sequence ID" value="MFC3976883.1"/>
    <property type="molecule type" value="Genomic_DNA"/>
</dbReference>
<protein>
    <submittedName>
        <fullName evidence="2">Non-ribosomal peptide synthetase</fullName>
    </submittedName>
</protein>
<dbReference type="InterPro" id="IPR023213">
    <property type="entry name" value="CAT-like_dom_sf"/>
</dbReference>
<evidence type="ECO:0000259" key="1">
    <source>
        <dbReference type="PROSITE" id="PS50075"/>
    </source>
</evidence>
<dbReference type="Gene3D" id="3.40.50.150">
    <property type="entry name" value="Vaccinia Virus protein VP39"/>
    <property type="match status" value="1"/>
</dbReference>
<dbReference type="InterPro" id="IPR001031">
    <property type="entry name" value="Thioesterase"/>
</dbReference>
<evidence type="ECO:0000313" key="2">
    <source>
        <dbReference type="EMBL" id="MFC3976883.1"/>
    </source>
</evidence>
<dbReference type="Proteomes" id="UP001595766">
    <property type="component" value="Unassembled WGS sequence"/>
</dbReference>
<name>A0ABV8EP34_9BACT</name>
<dbReference type="CDD" id="cd05930">
    <property type="entry name" value="A_NRPS"/>
    <property type="match status" value="1"/>
</dbReference>
<dbReference type="PROSITE" id="PS00455">
    <property type="entry name" value="AMP_BINDING"/>
    <property type="match status" value="1"/>
</dbReference>
<organism evidence="2 3">
    <name type="scientific">Belliella kenyensis</name>
    <dbReference type="NCBI Taxonomy" id="1472724"/>
    <lineage>
        <taxon>Bacteria</taxon>
        <taxon>Pseudomonadati</taxon>
        <taxon>Bacteroidota</taxon>
        <taxon>Cytophagia</taxon>
        <taxon>Cytophagales</taxon>
        <taxon>Cyclobacteriaceae</taxon>
        <taxon>Belliella</taxon>
    </lineage>
</organism>
<dbReference type="Pfam" id="PF08241">
    <property type="entry name" value="Methyltransf_11"/>
    <property type="match status" value="1"/>
</dbReference>